<keyword evidence="3" id="KW-1185">Reference proteome</keyword>
<gene>
    <name evidence="2" type="ORF">GDO54_005636</name>
</gene>
<evidence type="ECO:0000313" key="2">
    <source>
        <dbReference type="EMBL" id="DBA14705.1"/>
    </source>
</evidence>
<comment type="caution">
    <text evidence="2">The sequence shown here is derived from an EMBL/GenBank/DDBJ whole genome shotgun (WGS) entry which is preliminary data.</text>
</comment>
<feature type="signal peptide" evidence="1">
    <location>
        <begin position="1"/>
        <end position="24"/>
    </location>
</feature>
<reference evidence="2" key="1">
    <citation type="thesis" date="2020" institute="ProQuest LLC" country="789 East Eisenhower Parkway, Ann Arbor, MI, USA">
        <title>Comparative Genomics and Chromosome Evolution.</title>
        <authorList>
            <person name="Mudd A.B."/>
        </authorList>
    </citation>
    <scope>NUCLEOTIDE SEQUENCE</scope>
    <source>
        <strain evidence="2">1538</strain>
        <tissue evidence="2">Blood</tissue>
    </source>
</reference>
<dbReference type="EMBL" id="DYDO01000013">
    <property type="protein sequence ID" value="DBA14705.1"/>
    <property type="molecule type" value="Genomic_DNA"/>
</dbReference>
<name>A0AAV2ZQ96_PYXAD</name>
<dbReference type="Proteomes" id="UP001181693">
    <property type="component" value="Unassembled WGS sequence"/>
</dbReference>
<sequence length="83" mass="9571">MCNEKGSLLKLNLAVISMISFCVHYNVDDSVYSEWPLVMARERMGNSSCRHPSKTNMWGDWPFRSFKSVVLNLFLKTNVNVLN</sequence>
<evidence type="ECO:0000256" key="1">
    <source>
        <dbReference type="SAM" id="SignalP"/>
    </source>
</evidence>
<accession>A0AAV2ZQ96</accession>
<organism evidence="2 3">
    <name type="scientific">Pyxicephalus adspersus</name>
    <name type="common">African bullfrog</name>
    <dbReference type="NCBI Taxonomy" id="30357"/>
    <lineage>
        <taxon>Eukaryota</taxon>
        <taxon>Metazoa</taxon>
        <taxon>Chordata</taxon>
        <taxon>Craniata</taxon>
        <taxon>Vertebrata</taxon>
        <taxon>Euteleostomi</taxon>
        <taxon>Amphibia</taxon>
        <taxon>Batrachia</taxon>
        <taxon>Anura</taxon>
        <taxon>Neobatrachia</taxon>
        <taxon>Ranoidea</taxon>
        <taxon>Pyxicephalidae</taxon>
        <taxon>Pyxicephalinae</taxon>
        <taxon>Pyxicephalus</taxon>
    </lineage>
</organism>
<dbReference type="AlphaFoldDB" id="A0AAV2ZQ96"/>
<evidence type="ECO:0000313" key="3">
    <source>
        <dbReference type="Proteomes" id="UP001181693"/>
    </source>
</evidence>
<proteinExistence type="predicted"/>
<feature type="chain" id="PRO_5043943299" evidence="1">
    <location>
        <begin position="25"/>
        <end position="83"/>
    </location>
</feature>
<keyword evidence="1" id="KW-0732">Signal</keyword>
<protein>
    <submittedName>
        <fullName evidence="2">Uncharacterized protein</fullName>
    </submittedName>
</protein>